<organism evidence="1 2">
    <name type="scientific">Deinococcus multiflagellatus</name>
    <dbReference type="NCBI Taxonomy" id="1656887"/>
    <lineage>
        <taxon>Bacteria</taxon>
        <taxon>Thermotogati</taxon>
        <taxon>Deinococcota</taxon>
        <taxon>Deinococci</taxon>
        <taxon>Deinococcales</taxon>
        <taxon>Deinococcaceae</taxon>
        <taxon>Deinococcus</taxon>
    </lineage>
</organism>
<evidence type="ECO:0000313" key="2">
    <source>
        <dbReference type="Proteomes" id="UP001596317"/>
    </source>
</evidence>
<proteinExistence type="predicted"/>
<sequence length="230" mass="24369">MSTFSPHVTTGQLGRSCPATQPVLCQYGLDSPEQTLAEAVQAARLDLGTVLTDLQAVGPRRAAWGCLGLGALCDALATHHILFFHPELTHWTRQAAEVAQAPGFPAGLPDLCLALEALAHNLHTYLLKEDVMLFPAIRHLEAGRGAGAAFAAHVQGPLERLSGHQADLQAAFGQLRRACGDWAPPPGAPAPLRELLAGLGALQAATETSFQDERRLLFGPVLARFEGVTP</sequence>
<accession>A0ABW1ZV42</accession>
<dbReference type="Gene3D" id="1.20.120.520">
    <property type="entry name" value="nmb1532 protein domain like"/>
    <property type="match status" value="1"/>
</dbReference>
<name>A0ABW1ZV42_9DEIO</name>
<comment type="caution">
    <text evidence="1">The sequence shown here is derived from an EMBL/GenBank/DDBJ whole genome shotgun (WGS) entry which is preliminary data.</text>
</comment>
<evidence type="ECO:0000313" key="1">
    <source>
        <dbReference type="EMBL" id="MFC6663505.1"/>
    </source>
</evidence>
<evidence type="ECO:0008006" key="3">
    <source>
        <dbReference type="Google" id="ProtNLM"/>
    </source>
</evidence>
<keyword evidence="2" id="KW-1185">Reference proteome</keyword>
<reference evidence="2" key="1">
    <citation type="journal article" date="2019" name="Int. J. Syst. Evol. Microbiol.">
        <title>The Global Catalogue of Microorganisms (GCM) 10K type strain sequencing project: providing services to taxonomists for standard genome sequencing and annotation.</title>
        <authorList>
            <consortium name="The Broad Institute Genomics Platform"/>
            <consortium name="The Broad Institute Genome Sequencing Center for Infectious Disease"/>
            <person name="Wu L."/>
            <person name="Ma J."/>
        </authorList>
    </citation>
    <scope>NUCLEOTIDE SEQUENCE [LARGE SCALE GENOMIC DNA]</scope>
    <source>
        <strain evidence="2">CCUG 63830</strain>
    </source>
</reference>
<dbReference type="EMBL" id="JBHSWB010000003">
    <property type="protein sequence ID" value="MFC6663505.1"/>
    <property type="molecule type" value="Genomic_DNA"/>
</dbReference>
<dbReference type="RefSeq" id="WP_224607490.1">
    <property type="nucleotide sequence ID" value="NZ_JAIQXV010000006.1"/>
</dbReference>
<gene>
    <name evidence="1" type="ORF">ACFP90_26145</name>
</gene>
<dbReference type="Proteomes" id="UP001596317">
    <property type="component" value="Unassembled WGS sequence"/>
</dbReference>
<protein>
    <recommendedName>
        <fullName evidence="3">Hemerythrin-like domain-containing protein</fullName>
    </recommendedName>
</protein>